<comment type="caution">
    <text evidence="1">The sequence shown here is derived from an EMBL/GenBank/DDBJ whole genome shotgun (WGS) entry which is preliminary data.</text>
</comment>
<keyword evidence="2" id="KW-1185">Reference proteome</keyword>
<proteinExistence type="predicted"/>
<organism evidence="1 2">
    <name type="scientific">Linum tenue</name>
    <dbReference type="NCBI Taxonomy" id="586396"/>
    <lineage>
        <taxon>Eukaryota</taxon>
        <taxon>Viridiplantae</taxon>
        <taxon>Streptophyta</taxon>
        <taxon>Embryophyta</taxon>
        <taxon>Tracheophyta</taxon>
        <taxon>Spermatophyta</taxon>
        <taxon>Magnoliopsida</taxon>
        <taxon>eudicotyledons</taxon>
        <taxon>Gunneridae</taxon>
        <taxon>Pentapetalae</taxon>
        <taxon>rosids</taxon>
        <taxon>fabids</taxon>
        <taxon>Malpighiales</taxon>
        <taxon>Linaceae</taxon>
        <taxon>Linum</taxon>
    </lineage>
</organism>
<evidence type="ECO:0000313" key="1">
    <source>
        <dbReference type="EMBL" id="CAI0436883.1"/>
    </source>
</evidence>
<protein>
    <submittedName>
        <fullName evidence="1">Uncharacterized protein</fullName>
    </submittedName>
</protein>
<accession>A0AAV0LR39</accession>
<reference evidence="1" key="1">
    <citation type="submission" date="2022-08" db="EMBL/GenBank/DDBJ databases">
        <authorList>
            <person name="Gutierrez-Valencia J."/>
        </authorList>
    </citation>
    <scope>NUCLEOTIDE SEQUENCE</scope>
</reference>
<gene>
    <name evidence="1" type="ORF">LITE_LOCUS25252</name>
</gene>
<name>A0AAV0LR39_9ROSI</name>
<dbReference type="EMBL" id="CAMGYJ010000006">
    <property type="protein sequence ID" value="CAI0436883.1"/>
    <property type="molecule type" value="Genomic_DNA"/>
</dbReference>
<dbReference type="AlphaFoldDB" id="A0AAV0LR39"/>
<dbReference type="Proteomes" id="UP001154282">
    <property type="component" value="Unassembled WGS sequence"/>
</dbReference>
<sequence>MDCGRGQAADRVCQTARRRTMELCLQAYRAEEEWEELQIEVGELLEARPQERPHHPTGRDHYCGVAC</sequence>
<evidence type="ECO:0000313" key="2">
    <source>
        <dbReference type="Proteomes" id="UP001154282"/>
    </source>
</evidence>